<gene>
    <name evidence="1" type="ORF">NF348_07955</name>
</gene>
<comment type="caution">
    <text evidence="1">The sequence shown here is derived from an EMBL/GenBank/DDBJ whole genome shotgun (WGS) entry which is preliminary data.</text>
</comment>
<dbReference type="EMBL" id="JAMWDU010000003">
    <property type="protein sequence ID" value="MCP8887033.1"/>
    <property type="molecule type" value="Genomic_DNA"/>
</dbReference>
<evidence type="ECO:0008006" key="3">
    <source>
        <dbReference type="Google" id="ProtNLM"/>
    </source>
</evidence>
<sequence length="163" mass="18338">MGDRLFVAVLGNRNSGKSTTWNTLFGRTVKTGKQSRSLELRPGECVEVFLVSGSFEERNLYAGDVLEDQTSRIVLCSMQYTEDVAKTLDYVKEKGFDIYVHWLNPGYSDPGENWDRLGLVNRILDAPSALAVRSGKVSAAGRVQELREFIYGWAVYRGLIFKC</sequence>
<dbReference type="SUPFAM" id="SSF52540">
    <property type="entry name" value="P-loop containing nucleoside triphosphate hydrolases"/>
    <property type="match status" value="2"/>
</dbReference>
<dbReference type="AlphaFoldDB" id="A0A9Q4FSB4"/>
<evidence type="ECO:0000313" key="2">
    <source>
        <dbReference type="Proteomes" id="UP001060275"/>
    </source>
</evidence>
<keyword evidence="2" id="KW-1185">Reference proteome</keyword>
<name>A0A9Q4FSB4_9HYPH</name>
<dbReference type="Gene3D" id="3.40.50.300">
    <property type="entry name" value="P-loop containing nucleotide triphosphate hydrolases"/>
    <property type="match status" value="1"/>
</dbReference>
<protein>
    <recommendedName>
        <fullName evidence="3">G domain-containing protein</fullName>
    </recommendedName>
</protein>
<evidence type="ECO:0000313" key="1">
    <source>
        <dbReference type="EMBL" id="MCP8887033.1"/>
    </source>
</evidence>
<reference evidence="1" key="1">
    <citation type="submission" date="2022-06" db="EMBL/GenBank/DDBJ databases">
        <title>Devosia sp. XJ19-45 genome assembly.</title>
        <authorList>
            <person name="Li B."/>
            <person name="Cai M."/>
            <person name="Nie G."/>
            <person name="Li W."/>
        </authorList>
    </citation>
    <scope>NUCLEOTIDE SEQUENCE</scope>
    <source>
        <strain evidence="1">XJ19-45</strain>
    </source>
</reference>
<accession>A0A9Q4FSB4</accession>
<organism evidence="1 2">
    <name type="scientific">Devosia ureilytica</name>
    <dbReference type="NCBI Taxonomy" id="2952754"/>
    <lineage>
        <taxon>Bacteria</taxon>
        <taxon>Pseudomonadati</taxon>
        <taxon>Pseudomonadota</taxon>
        <taxon>Alphaproteobacteria</taxon>
        <taxon>Hyphomicrobiales</taxon>
        <taxon>Devosiaceae</taxon>
        <taxon>Devosia</taxon>
    </lineage>
</organism>
<dbReference type="Proteomes" id="UP001060275">
    <property type="component" value="Unassembled WGS sequence"/>
</dbReference>
<dbReference type="RefSeq" id="WP_254674119.1">
    <property type="nucleotide sequence ID" value="NZ_JAMWDU010000003.1"/>
</dbReference>
<proteinExistence type="predicted"/>
<dbReference type="InterPro" id="IPR027417">
    <property type="entry name" value="P-loop_NTPase"/>
</dbReference>